<dbReference type="EC" id="3.1.6.-" evidence="4"/>
<accession>A9IN18</accession>
<sequence length="539" mass="60701">MFFPNGMTMQPNFLFIITDQHRADHLGCYGNPIVRTPHIDSLARRGWRSERFYVANPACMPNRATLMTGRMPSLHKVRSNGIPLSLQATTFVELLREAGYLTACSGKIHLQPMTGDLPILKSADGEGAPPPARLADAWHGDDGRYDQESILKWQQDPEHDLTLPYYGFEEVHLTMMHADGAHGHYGRWREQRHAHADRLVGPSNALPQQGISALQAWRTAVPEALYSTTYIKEQAISFLERQADAGQGGRPFFLQCSFNDPHHPFTPPGKYWDMYDPRQMPLPAACRPNIGEPPPPLRHLLKERDEGRANRESWMLQAVSETDVREALALTYGSITMIDDAVGEILATLERRNLLHNTVVIFTSDHGDYMGDHQLMFKGPIHYDGLIRVPFIWCDPQRKVRGGTSSPALAGTIDIARTILARAGLQGFHGMQGCDLMPLMQGQVSDLRPAIIVEEDNQRAFMGFDRPVRMRTLVTGGWRLTVYRGVEWGELYDLRADPLELHNRWSDPDVAQVRADLLLQLVQSMQELADDSPLPKARA</sequence>
<dbReference type="AlphaFoldDB" id="A9IN18"/>
<dbReference type="InterPro" id="IPR000917">
    <property type="entry name" value="Sulfatase_N"/>
</dbReference>
<dbReference type="Proteomes" id="UP000001225">
    <property type="component" value="Chromosome"/>
</dbReference>
<evidence type="ECO:0000313" key="5">
    <source>
        <dbReference type="Proteomes" id="UP000001225"/>
    </source>
</evidence>
<evidence type="ECO:0000256" key="2">
    <source>
        <dbReference type="ARBA" id="ARBA00022801"/>
    </source>
</evidence>
<name>A9IN18_BORPD</name>
<dbReference type="eggNOG" id="COG3119">
    <property type="taxonomic scope" value="Bacteria"/>
</dbReference>
<dbReference type="GO" id="GO:0005737">
    <property type="term" value="C:cytoplasm"/>
    <property type="evidence" value="ECO:0007669"/>
    <property type="project" value="TreeGrafter"/>
</dbReference>
<dbReference type="PANTHER" id="PTHR45953">
    <property type="entry name" value="IDURONATE 2-SULFATASE"/>
    <property type="match status" value="1"/>
</dbReference>
<proteinExistence type="predicted"/>
<reference evidence="4 5" key="1">
    <citation type="journal article" date="2008" name="BMC Genomics">
        <title>The missing link: Bordetella petrii is endowed with both the metabolic versatility of environmental bacteria and virulence traits of pathogenic Bordetellae.</title>
        <authorList>
            <person name="Gross R."/>
            <person name="Guzman C.A."/>
            <person name="Sebaihia M."/>
            <person name="Martins Dos Santos V.A."/>
            <person name="Pieper D.H."/>
            <person name="Koebnik R."/>
            <person name="Lechner M."/>
            <person name="Bartels D."/>
            <person name="Buhrmester J."/>
            <person name="Choudhuri J.V."/>
            <person name="Ebensen T."/>
            <person name="Gaigalat L."/>
            <person name="Herrmann S."/>
            <person name="Khachane A.N."/>
            <person name="Larisch C."/>
            <person name="Link S."/>
            <person name="Linke B."/>
            <person name="Meyer F."/>
            <person name="Mormann S."/>
            <person name="Nakunst D."/>
            <person name="Rueckert C."/>
            <person name="Schneiker-Bekel S."/>
            <person name="Schulze K."/>
            <person name="Vorhoelter F.J."/>
            <person name="Yevsa T."/>
            <person name="Engle J.T."/>
            <person name="Goldman W.E."/>
            <person name="Puehler A."/>
            <person name="Goebel U.B."/>
            <person name="Goesmann A."/>
            <person name="Bloecker H."/>
            <person name="Kaiser O."/>
            <person name="Martinez-Arias R."/>
        </authorList>
    </citation>
    <scope>NUCLEOTIDE SEQUENCE [LARGE SCALE GENOMIC DNA]</scope>
    <source>
        <strain evidence="5">ATCC BAA-461 / DSM 12804 / CCUG 43448 / CIP 107267 / Se-1111R</strain>
    </source>
</reference>
<keyword evidence="5" id="KW-1185">Reference proteome</keyword>
<feature type="domain" description="Sulfatase N-terminal" evidence="3">
    <location>
        <begin position="11"/>
        <end position="424"/>
    </location>
</feature>
<dbReference type="GO" id="GO:0008484">
    <property type="term" value="F:sulfuric ester hydrolase activity"/>
    <property type="evidence" value="ECO:0007669"/>
    <property type="project" value="TreeGrafter"/>
</dbReference>
<dbReference type="STRING" id="94624.Bpet2434"/>
<dbReference type="Gene3D" id="3.40.720.10">
    <property type="entry name" value="Alkaline Phosphatase, subunit A"/>
    <property type="match status" value="1"/>
</dbReference>
<protein>
    <submittedName>
        <fullName evidence="4">Probable sulfatase</fullName>
        <ecNumber evidence="4">3.1.6.-</ecNumber>
    </submittedName>
</protein>
<evidence type="ECO:0000259" key="3">
    <source>
        <dbReference type="Pfam" id="PF00884"/>
    </source>
</evidence>
<evidence type="ECO:0000313" key="4">
    <source>
        <dbReference type="EMBL" id="CAP42776.1"/>
    </source>
</evidence>
<dbReference type="PANTHER" id="PTHR45953:SF1">
    <property type="entry name" value="IDURONATE 2-SULFATASE"/>
    <property type="match status" value="1"/>
</dbReference>
<gene>
    <name evidence="4" type="ordered locus">Bpet2434</name>
</gene>
<keyword evidence="1" id="KW-0479">Metal-binding</keyword>
<dbReference type="Pfam" id="PF00884">
    <property type="entry name" value="Sulfatase"/>
    <property type="match status" value="1"/>
</dbReference>
<evidence type="ECO:0000256" key="1">
    <source>
        <dbReference type="ARBA" id="ARBA00022723"/>
    </source>
</evidence>
<organism evidence="4 5">
    <name type="scientific">Bordetella petrii (strain ATCC BAA-461 / DSM 12804 / CCUG 43448 / CIP 107267 / Se-1111R)</name>
    <dbReference type="NCBI Taxonomy" id="340100"/>
    <lineage>
        <taxon>Bacteria</taxon>
        <taxon>Pseudomonadati</taxon>
        <taxon>Pseudomonadota</taxon>
        <taxon>Betaproteobacteria</taxon>
        <taxon>Burkholderiales</taxon>
        <taxon>Alcaligenaceae</taxon>
        <taxon>Bordetella</taxon>
    </lineage>
</organism>
<dbReference type="SUPFAM" id="SSF53649">
    <property type="entry name" value="Alkaline phosphatase-like"/>
    <property type="match status" value="1"/>
</dbReference>
<dbReference type="EMBL" id="AM902716">
    <property type="protein sequence ID" value="CAP42776.1"/>
    <property type="molecule type" value="Genomic_DNA"/>
</dbReference>
<dbReference type="GO" id="GO:0046872">
    <property type="term" value="F:metal ion binding"/>
    <property type="evidence" value="ECO:0007669"/>
    <property type="project" value="UniProtKB-KW"/>
</dbReference>
<dbReference type="InterPro" id="IPR017850">
    <property type="entry name" value="Alkaline_phosphatase_core_sf"/>
</dbReference>
<dbReference type="KEGG" id="bpt:Bpet2434"/>
<keyword evidence="2 4" id="KW-0378">Hydrolase</keyword>